<sequence>MATDSKSRAPLEPAQERGRSTRYRIIEQTARLCTERPGAEPSVAEIAAAAGVFPNQVTYYFGSKDSLLVHAAFLGLLHDAEAIESVGFGATDAAMFRAEIAPAVLAMPSLPSVARALAAGVSRPALAPVVDKHLDLLVRQSARYLRRLMRERGWSLARTPEVEARTFWSAALGAVLLARAGSGTAAADLDLAGTLTVHEG</sequence>
<dbReference type="InterPro" id="IPR050109">
    <property type="entry name" value="HTH-type_TetR-like_transc_reg"/>
</dbReference>
<dbReference type="EMBL" id="JAGSOH010000102">
    <property type="protein sequence ID" value="MBR7829828.1"/>
    <property type="molecule type" value="Genomic_DNA"/>
</dbReference>
<accession>A0A941IMA9</accession>
<feature type="region of interest" description="Disordered" evidence="5">
    <location>
        <begin position="1"/>
        <end position="20"/>
    </location>
</feature>
<dbReference type="GO" id="GO:0000976">
    <property type="term" value="F:transcription cis-regulatory region binding"/>
    <property type="evidence" value="ECO:0007669"/>
    <property type="project" value="TreeGrafter"/>
</dbReference>
<keyword evidence="3" id="KW-0804">Transcription</keyword>
<keyword evidence="1" id="KW-0805">Transcription regulation</keyword>
<proteinExistence type="predicted"/>
<feature type="compositionally biased region" description="Basic and acidic residues" evidence="5">
    <location>
        <begin position="1"/>
        <end position="19"/>
    </location>
</feature>
<dbReference type="PROSITE" id="PS50977">
    <property type="entry name" value="HTH_TETR_2"/>
    <property type="match status" value="1"/>
</dbReference>
<evidence type="ECO:0000256" key="3">
    <source>
        <dbReference type="ARBA" id="ARBA00023163"/>
    </source>
</evidence>
<evidence type="ECO:0000256" key="4">
    <source>
        <dbReference type="PROSITE-ProRule" id="PRU00335"/>
    </source>
</evidence>
<evidence type="ECO:0000313" key="8">
    <source>
        <dbReference type="Proteomes" id="UP000676325"/>
    </source>
</evidence>
<organism evidence="7 8">
    <name type="scientific">Actinospica acidithermotolerans</name>
    <dbReference type="NCBI Taxonomy" id="2828514"/>
    <lineage>
        <taxon>Bacteria</taxon>
        <taxon>Bacillati</taxon>
        <taxon>Actinomycetota</taxon>
        <taxon>Actinomycetes</taxon>
        <taxon>Catenulisporales</taxon>
        <taxon>Actinospicaceae</taxon>
        <taxon>Actinospica</taxon>
    </lineage>
</organism>
<dbReference type="InterPro" id="IPR009057">
    <property type="entry name" value="Homeodomain-like_sf"/>
</dbReference>
<reference evidence="7" key="1">
    <citation type="submission" date="2021-04" db="EMBL/GenBank/DDBJ databases">
        <title>Genome based classification of Actinospica acidithermotolerans sp. nov., an actinobacterium isolated from an Indonesian hot spring.</title>
        <authorList>
            <person name="Kusuma A.B."/>
            <person name="Putra K.E."/>
            <person name="Nafisah S."/>
            <person name="Loh J."/>
            <person name="Nouioui I."/>
            <person name="Goodfellow M."/>
        </authorList>
    </citation>
    <scope>NUCLEOTIDE SEQUENCE</scope>
    <source>
        <strain evidence="7">MGRD01-02</strain>
    </source>
</reference>
<keyword evidence="2 4" id="KW-0238">DNA-binding</keyword>
<dbReference type="InterPro" id="IPR001647">
    <property type="entry name" value="HTH_TetR"/>
</dbReference>
<evidence type="ECO:0000259" key="6">
    <source>
        <dbReference type="PROSITE" id="PS50977"/>
    </source>
</evidence>
<dbReference type="Pfam" id="PF00440">
    <property type="entry name" value="TetR_N"/>
    <property type="match status" value="1"/>
</dbReference>
<feature type="DNA-binding region" description="H-T-H motif" evidence="4">
    <location>
        <begin position="42"/>
        <end position="61"/>
    </location>
</feature>
<dbReference type="InterPro" id="IPR011075">
    <property type="entry name" value="TetR_C"/>
</dbReference>
<dbReference type="Proteomes" id="UP000676325">
    <property type="component" value="Unassembled WGS sequence"/>
</dbReference>
<dbReference type="PANTHER" id="PTHR30055:SF146">
    <property type="entry name" value="HTH-TYPE TRANSCRIPTIONAL DUAL REGULATOR CECR"/>
    <property type="match status" value="1"/>
</dbReference>
<evidence type="ECO:0000256" key="2">
    <source>
        <dbReference type="ARBA" id="ARBA00023125"/>
    </source>
</evidence>
<dbReference type="GO" id="GO:0003700">
    <property type="term" value="F:DNA-binding transcription factor activity"/>
    <property type="evidence" value="ECO:0007669"/>
    <property type="project" value="TreeGrafter"/>
</dbReference>
<evidence type="ECO:0000313" key="7">
    <source>
        <dbReference type="EMBL" id="MBR7829828.1"/>
    </source>
</evidence>
<dbReference type="Gene3D" id="1.10.357.10">
    <property type="entry name" value="Tetracycline Repressor, domain 2"/>
    <property type="match status" value="1"/>
</dbReference>
<keyword evidence="8" id="KW-1185">Reference proteome</keyword>
<dbReference type="Pfam" id="PF16914">
    <property type="entry name" value="TetR_C_12"/>
    <property type="match status" value="1"/>
</dbReference>
<comment type="caution">
    <text evidence="7">The sequence shown here is derived from an EMBL/GenBank/DDBJ whole genome shotgun (WGS) entry which is preliminary data.</text>
</comment>
<feature type="domain" description="HTH tetR-type" evidence="6">
    <location>
        <begin position="19"/>
        <end position="79"/>
    </location>
</feature>
<dbReference type="SUPFAM" id="SSF46689">
    <property type="entry name" value="Homeodomain-like"/>
    <property type="match status" value="1"/>
</dbReference>
<evidence type="ECO:0000256" key="5">
    <source>
        <dbReference type="SAM" id="MobiDB-lite"/>
    </source>
</evidence>
<dbReference type="RefSeq" id="WP_212520962.1">
    <property type="nucleotide sequence ID" value="NZ_JAGSOH010000102.1"/>
</dbReference>
<dbReference type="AlphaFoldDB" id="A0A941IMA9"/>
<protein>
    <submittedName>
        <fullName evidence="7">TetR family transcriptional regulator</fullName>
    </submittedName>
</protein>
<dbReference type="PANTHER" id="PTHR30055">
    <property type="entry name" value="HTH-TYPE TRANSCRIPTIONAL REGULATOR RUTR"/>
    <property type="match status" value="1"/>
</dbReference>
<dbReference type="InterPro" id="IPR036271">
    <property type="entry name" value="Tet_transcr_reg_TetR-rel_C_sf"/>
</dbReference>
<name>A0A941IMA9_9ACTN</name>
<evidence type="ECO:0000256" key="1">
    <source>
        <dbReference type="ARBA" id="ARBA00023015"/>
    </source>
</evidence>
<gene>
    <name evidence="7" type="ORF">KDK95_26220</name>
</gene>
<dbReference type="SUPFAM" id="SSF48498">
    <property type="entry name" value="Tetracyclin repressor-like, C-terminal domain"/>
    <property type="match status" value="1"/>
</dbReference>